<organism evidence="8 9">
    <name type="scientific">Staphylotrichum longicolle</name>
    <dbReference type="NCBI Taxonomy" id="669026"/>
    <lineage>
        <taxon>Eukaryota</taxon>
        <taxon>Fungi</taxon>
        <taxon>Dikarya</taxon>
        <taxon>Ascomycota</taxon>
        <taxon>Pezizomycotina</taxon>
        <taxon>Sordariomycetes</taxon>
        <taxon>Sordariomycetidae</taxon>
        <taxon>Sordariales</taxon>
        <taxon>Chaetomiaceae</taxon>
        <taxon>Staphylotrichum</taxon>
    </lineage>
</organism>
<evidence type="ECO:0000313" key="9">
    <source>
        <dbReference type="Proteomes" id="UP001197093"/>
    </source>
</evidence>
<dbReference type="GO" id="GO:0005886">
    <property type="term" value="C:plasma membrane"/>
    <property type="evidence" value="ECO:0007669"/>
    <property type="project" value="TreeGrafter"/>
</dbReference>
<dbReference type="PANTHER" id="PTHR23501">
    <property type="entry name" value="MAJOR FACILITATOR SUPERFAMILY"/>
    <property type="match status" value="1"/>
</dbReference>
<feature type="transmembrane region" description="Helical" evidence="6">
    <location>
        <begin position="241"/>
        <end position="260"/>
    </location>
</feature>
<evidence type="ECO:0000256" key="4">
    <source>
        <dbReference type="ARBA" id="ARBA00023136"/>
    </source>
</evidence>
<dbReference type="FunFam" id="1.20.1720.10:FF:000018">
    <property type="entry name" value="Putative MFS multidrug transporter"/>
    <property type="match status" value="1"/>
</dbReference>
<dbReference type="Pfam" id="PF07690">
    <property type="entry name" value="MFS_1"/>
    <property type="match status" value="1"/>
</dbReference>
<dbReference type="GO" id="GO:0022857">
    <property type="term" value="F:transmembrane transporter activity"/>
    <property type="evidence" value="ECO:0007669"/>
    <property type="project" value="InterPro"/>
</dbReference>
<evidence type="ECO:0000256" key="5">
    <source>
        <dbReference type="SAM" id="MobiDB-lite"/>
    </source>
</evidence>
<feature type="transmembrane region" description="Helical" evidence="6">
    <location>
        <begin position="372"/>
        <end position="393"/>
    </location>
</feature>
<feature type="transmembrane region" description="Helical" evidence="6">
    <location>
        <begin position="81"/>
        <end position="99"/>
    </location>
</feature>
<proteinExistence type="predicted"/>
<dbReference type="PANTHER" id="PTHR23501:SF94">
    <property type="entry name" value="MAJOR FACILITATOR SUPERFAMILY (MFS) PROFILE DOMAIN-CONTAINING PROTEIN"/>
    <property type="match status" value="1"/>
</dbReference>
<dbReference type="Proteomes" id="UP001197093">
    <property type="component" value="Unassembled WGS sequence"/>
</dbReference>
<feature type="compositionally biased region" description="Polar residues" evidence="5">
    <location>
        <begin position="616"/>
        <end position="627"/>
    </location>
</feature>
<feature type="transmembrane region" description="Helical" evidence="6">
    <location>
        <begin position="509"/>
        <end position="527"/>
    </location>
</feature>
<dbReference type="PROSITE" id="PS50850">
    <property type="entry name" value="MFS"/>
    <property type="match status" value="1"/>
</dbReference>
<dbReference type="InterPro" id="IPR011701">
    <property type="entry name" value="MFS"/>
</dbReference>
<feature type="transmembrane region" description="Helical" evidence="6">
    <location>
        <begin position="111"/>
        <end position="130"/>
    </location>
</feature>
<evidence type="ECO:0000256" key="3">
    <source>
        <dbReference type="ARBA" id="ARBA00022989"/>
    </source>
</evidence>
<feature type="transmembrane region" description="Helical" evidence="6">
    <location>
        <begin position="142"/>
        <end position="163"/>
    </location>
</feature>
<sequence>MAATHREVYPATGRATASTSLEAGRCEHGLIPEVEWKPGKKEYAVMLTLALISLMVALDATILVSVLPRLATDLGGTATDAFWAGTSYLLSCAVCQPFIAALSDIFGRKELLVASVMFFTLGTVLCAPIAKDFTVFFVGRSIQGIGGGGIITMGQVIFADIVPLRQRPKYFSLVLAAWALGSVLGPLIGGLFVEHVIWPWCFYINFPFCALGLVLVPIYIKLRTVKTSLFSKLCRVDWVGGFFFIGGLTSFLVGISWAGIQFEWKSAQAVTPMIIGTIGVILAIIWEIYGTGEPFLRPSLFCSTSALATYACALFQGFILFCALYYIPFYFTAIRFEPPTQSGLDIFPVTCFLLPGSIVISLVTTRIGRYRWAIWSGWVVTAFGCGLLVLLDVDTKTPVWAVILAIFGIGHGMLLTSVNIGIQAVSHVEDMGRAAAMYAFMRTLGMSIGVAIGGTVFQNVMINKLDELGLPHSIAHNSEAYVKTLSLMDPKDPERIAAVQAYLAGFHGVYWTITGAAIASFAISLIIRRHSMDKLLESKFKLKGARPPPPAIMAMPAPPAESDPTMSTTNCIPPIYKRSPVSSQTSSTNDTESTYVGSSQSQKSRGCGQELPSDAQKVSSESQGSKGTQKEQSQEQDTEVRVQEQSHCDNGEEAAEKRERHHADDQRATQELAIVAYNIQPGGRVAHVNVFRQAAEFSYGLDTWDHEHRDRPDRPASR</sequence>
<feature type="region of interest" description="Disordered" evidence="5">
    <location>
        <begin position="543"/>
        <end position="667"/>
    </location>
</feature>
<dbReference type="PRINTS" id="PR01036">
    <property type="entry name" value="TCRTETB"/>
</dbReference>
<feature type="transmembrane region" description="Helical" evidence="6">
    <location>
        <begin position="434"/>
        <end position="457"/>
    </location>
</feature>
<evidence type="ECO:0000256" key="6">
    <source>
        <dbReference type="SAM" id="Phobius"/>
    </source>
</evidence>
<evidence type="ECO:0000313" key="8">
    <source>
        <dbReference type="EMBL" id="KAG7294124.1"/>
    </source>
</evidence>
<accession>A0AAD4I077</accession>
<dbReference type="EMBL" id="JAHCVI010000001">
    <property type="protein sequence ID" value="KAG7294124.1"/>
    <property type="molecule type" value="Genomic_DNA"/>
</dbReference>
<dbReference type="PROSITE" id="PS00216">
    <property type="entry name" value="SUGAR_TRANSPORT_1"/>
    <property type="match status" value="1"/>
</dbReference>
<feature type="transmembrane region" description="Helical" evidence="6">
    <location>
        <begin position="307"/>
        <end position="326"/>
    </location>
</feature>
<keyword evidence="9" id="KW-1185">Reference proteome</keyword>
<feature type="transmembrane region" description="Helical" evidence="6">
    <location>
        <begin position="197"/>
        <end position="220"/>
    </location>
</feature>
<feature type="compositionally biased region" description="Pro residues" evidence="5">
    <location>
        <begin position="546"/>
        <end position="561"/>
    </location>
</feature>
<feature type="domain" description="Major facilitator superfamily (MFS) profile" evidence="7">
    <location>
        <begin position="45"/>
        <end position="532"/>
    </location>
</feature>
<feature type="compositionally biased region" description="Basic and acidic residues" evidence="5">
    <location>
        <begin position="628"/>
        <end position="667"/>
    </location>
</feature>
<dbReference type="InterPro" id="IPR005829">
    <property type="entry name" value="Sugar_transporter_CS"/>
</dbReference>
<dbReference type="Gene3D" id="1.20.1250.20">
    <property type="entry name" value="MFS general substrate transporter like domains"/>
    <property type="match status" value="2"/>
</dbReference>
<feature type="transmembrane region" description="Helical" evidence="6">
    <location>
        <begin position="170"/>
        <end position="191"/>
    </location>
</feature>
<evidence type="ECO:0000256" key="1">
    <source>
        <dbReference type="ARBA" id="ARBA00004141"/>
    </source>
</evidence>
<dbReference type="CDD" id="cd17502">
    <property type="entry name" value="MFS_Azr1_MDR_like"/>
    <property type="match status" value="1"/>
</dbReference>
<evidence type="ECO:0000259" key="7">
    <source>
        <dbReference type="PROSITE" id="PS50850"/>
    </source>
</evidence>
<comment type="subcellular location">
    <subcellularLocation>
        <location evidence="1">Membrane</location>
        <topology evidence="1">Multi-pass membrane protein</topology>
    </subcellularLocation>
</comment>
<feature type="transmembrane region" description="Helical" evidence="6">
    <location>
        <begin position="346"/>
        <end position="365"/>
    </location>
</feature>
<dbReference type="SUPFAM" id="SSF103473">
    <property type="entry name" value="MFS general substrate transporter"/>
    <property type="match status" value="1"/>
</dbReference>
<protein>
    <recommendedName>
        <fullName evidence="7">Major facilitator superfamily (MFS) profile domain-containing protein</fullName>
    </recommendedName>
</protein>
<comment type="caution">
    <text evidence="8">The sequence shown here is derived from an EMBL/GenBank/DDBJ whole genome shotgun (WGS) entry which is preliminary data.</text>
</comment>
<keyword evidence="3 6" id="KW-1133">Transmembrane helix</keyword>
<feature type="transmembrane region" description="Helical" evidence="6">
    <location>
        <begin position="399"/>
        <end position="422"/>
    </location>
</feature>
<dbReference type="InterPro" id="IPR020846">
    <property type="entry name" value="MFS_dom"/>
</dbReference>
<reference evidence="8" key="1">
    <citation type="submission" date="2023-02" db="EMBL/GenBank/DDBJ databases">
        <authorList>
            <person name="Palmer J.M."/>
        </authorList>
    </citation>
    <scope>NUCLEOTIDE SEQUENCE</scope>
    <source>
        <strain evidence="8">FW57</strain>
    </source>
</reference>
<gene>
    <name evidence="8" type="ORF">NEMBOFW57_004188</name>
</gene>
<name>A0AAD4I077_9PEZI</name>
<feature type="transmembrane region" description="Helical" evidence="6">
    <location>
        <begin position="43"/>
        <end position="66"/>
    </location>
</feature>
<feature type="compositionally biased region" description="Polar residues" evidence="5">
    <location>
        <begin position="580"/>
        <end position="604"/>
    </location>
</feature>
<keyword evidence="4 6" id="KW-0472">Membrane</keyword>
<dbReference type="AlphaFoldDB" id="A0AAD4I077"/>
<dbReference type="InterPro" id="IPR036259">
    <property type="entry name" value="MFS_trans_sf"/>
</dbReference>
<keyword evidence="2 6" id="KW-0812">Transmembrane</keyword>
<evidence type="ECO:0000256" key="2">
    <source>
        <dbReference type="ARBA" id="ARBA00022692"/>
    </source>
</evidence>
<feature type="transmembrane region" description="Helical" evidence="6">
    <location>
        <begin position="266"/>
        <end position="286"/>
    </location>
</feature>